<gene>
    <name evidence="6" type="ORF">TRFO_40060</name>
</gene>
<feature type="compositionally biased region" description="Pro residues" evidence="4">
    <location>
        <begin position="469"/>
        <end position="486"/>
    </location>
</feature>
<dbReference type="GO" id="GO:0046785">
    <property type="term" value="P:microtubule polymerization"/>
    <property type="evidence" value="ECO:0007669"/>
    <property type="project" value="InterPro"/>
</dbReference>
<evidence type="ECO:0000256" key="4">
    <source>
        <dbReference type="SAM" id="MobiDB-lite"/>
    </source>
</evidence>
<dbReference type="GO" id="GO:0061863">
    <property type="term" value="F:microtubule plus end polymerase"/>
    <property type="evidence" value="ECO:0007669"/>
    <property type="project" value="InterPro"/>
</dbReference>
<dbReference type="RefSeq" id="XP_068346819.1">
    <property type="nucleotide sequence ID" value="XM_068512984.1"/>
</dbReference>
<keyword evidence="2" id="KW-0963">Cytoplasm</keyword>
<dbReference type="GO" id="GO:0007051">
    <property type="term" value="P:spindle organization"/>
    <property type="evidence" value="ECO:0007669"/>
    <property type="project" value="InterPro"/>
</dbReference>
<feature type="region of interest" description="Disordered" evidence="4">
    <location>
        <begin position="173"/>
        <end position="223"/>
    </location>
</feature>
<dbReference type="GO" id="GO:0005856">
    <property type="term" value="C:cytoskeleton"/>
    <property type="evidence" value="ECO:0007669"/>
    <property type="project" value="UniProtKB-SubCell"/>
</dbReference>
<organism evidence="6 7">
    <name type="scientific">Tritrichomonas foetus</name>
    <dbReference type="NCBI Taxonomy" id="1144522"/>
    <lineage>
        <taxon>Eukaryota</taxon>
        <taxon>Metamonada</taxon>
        <taxon>Parabasalia</taxon>
        <taxon>Tritrichomonadida</taxon>
        <taxon>Tritrichomonadidae</taxon>
        <taxon>Tritrichomonas</taxon>
    </lineage>
</organism>
<dbReference type="GO" id="GO:0051010">
    <property type="term" value="F:microtubule plus-end binding"/>
    <property type="evidence" value="ECO:0007669"/>
    <property type="project" value="InterPro"/>
</dbReference>
<evidence type="ECO:0000313" key="6">
    <source>
        <dbReference type="EMBL" id="OHS93682.1"/>
    </source>
</evidence>
<name>A0A1J4J2V4_9EUKA</name>
<feature type="domain" description="TOG" evidence="5">
    <location>
        <begin position="1"/>
        <end position="205"/>
    </location>
</feature>
<dbReference type="AlphaFoldDB" id="A0A1J4J2V4"/>
<dbReference type="PANTHER" id="PTHR12609">
    <property type="entry name" value="MICROTUBULE ASSOCIATED PROTEIN XMAP215"/>
    <property type="match status" value="1"/>
</dbReference>
<accession>A0A1J4J2V4</accession>
<dbReference type="EMBL" id="MLAK01001380">
    <property type="protein sequence ID" value="OHS93682.1"/>
    <property type="molecule type" value="Genomic_DNA"/>
</dbReference>
<protein>
    <recommendedName>
        <fullName evidence="5">TOG domain-containing protein</fullName>
    </recommendedName>
</protein>
<keyword evidence="3" id="KW-0206">Cytoskeleton</keyword>
<dbReference type="InterPro" id="IPR048491">
    <property type="entry name" value="XMAP215_CLASP_TOG"/>
</dbReference>
<feature type="domain" description="TOG" evidence="5">
    <location>
        <begin position="232"/>
        <end position="451"/>
    </location>
</feature>
<evidence type="ECO:0000256" key="3">
    <source>
        <dbReference type="ARBA" id="ARBA00023212"/>
    </source>
</evidence>
<dbReference type="VEuPathDB" id="TrichDB:TRFO_40060"/>
<evidence type="ECO:0000256" key="1">
    <source>
        <dbReference type="ARBA" id="ARBA00004245"/>
    </source>
</evidence>
<dbReference type="SUPFAM" id="SSF48371">
    <property type="entry name" value="ARM repeat"/>
    <property type="match status" value="1"/>
</dbReference>
<dbReference type="InterPro" id="IPR011989">
    <property type="entry name" value="ARM-like"/>
</dbReference>
<proteinExistence type="predicted"/>
<reference evidence="6" key="1">
    <citation type="submission" date="2016-10" db="EMBL/GenBank/DDBJ databases">
        <authorList>
            <person name="Benchimol M."/>
            <person name="Almeida L.G."/>
            <person name="Vasconcelos A.T."/>
            <person name="Perreira-Neves A."/>
            <person name="Rosa I.A."/>
            <person name="Tasca T."/>
            <person name="Bogo M.R."/>
            <person name="de Souza W."/>
        </authorList>
    </citation>
    <scope>NUCLEOTIDE SEQUENCE [LARGE SCALE GENOMIC DNA]</scope>
    <source>
        <strain evidence="6">K</strain>
    </source>
</reference>
<dbReference type="Gene3D" id="1.25.10.10">
    <property type="entry name" value="Leucine-rich Repeat Variant"/>
    <property type="match status" value="3"/>
</dbReference>
<dbReference type="OrthoDB" id="10542903at2759"/>
<evidence type="ECO:0000313" key="7">
    <source>
        <dbReference type="Proteomes" id="UP000179807"/>
    </source>
</evidence>
<dbReference type="InterPro" id="IPR034085">
    <property type="entry name" value="TOG"/>
</dbReference>
<dbReference type="GeneID" id="94847688"/>
<dbReference type="InterPro" id="IPR016024">
    <property type="entry name" value="ARM-type_fold"/>
</dbReference>
<dbReference type="SMART" id="SM01349">
    <property type="entry name" value="TOG"/>
    <property type="match status" value="2"/>
</dbReference>
<comment type="subcellular location">
    <subcellularLocation>
        <location evidence="1">Cytoplasm</location>
        <location evidence="1">Cytoskeleton</location>
    </subcellularLocation>
</comment>
<dbReference type="InterPro" id="IPR045110">
    <property type="entry name" value="XMAP215"/>
</dbReference>
<dbReference type="GO" id="GO:0030951">
    <property type="term" value="P:establishment or maintenance of microtubule cytoskeleton polarity"/>
    <property type="evidence" value="ECO:0007669"/>
    <property type="project" value="InterPro"/>
</dbReference>
<feature type="compositionally biased region" description="Low complexity" evidence="4">
    <location>
        <begin position="193"/>
        <end position="207"/>
    </location>
</feature>
<dbReference type="Pfam" id="PF21041">
    <property type="entry name" value="XMAP215_CLASP_TOG"/>
    <property type="match status" value="2"/>
</dbReference>
<evidence type="ECO:0000259" key="5">
    <source>
        <dbReference type="SMART" id="SM01349"/>
    </source>
</evidence>
<evidence type="ECO:0000256" key="2">
    <source>
        <dbReference type="ARBA" id="ARBA00022490"/>
    </source>
</evidence>
<comment type="caution">
    <text evidence="6">The sequence shown here is derived from an EMBL/GenBank/DDBJ whole genome shotgun (WGS) entry which is preliminary data.</text>
</comment>
<feature type="compositionally biased region" description="Basic residues" evidence="4">
    <location>
        <begin position="211"/>
        <end position="220"/>
    </location>
</feature>
<feature type="region of interest" description="Disordered" evidence="4">
    <location>
        <begin position="463"/>
        <end position="522"/>
    </location>
</feature>
<dbReference type="Proteomes" id="UP000179807">
    <property type="component" value="Unassembled WGS sequence"/>
</dbReference>
<keyword evidence="7" id="KW-1185">Reference proteome</keyword>
<sequence>MEEKEGSDWKVRQSNYDDILRQMSEPTPQLLQQLQNDLPKYLNDVNPNCLRVALSICEQYFATASSINYSQIARILVDKSFTTNKQANADAATTLVLQCIRYSHDSVLNHIYEELNSKSPKMVKAMIILLSAYINESGNADSNTIVERLTPLLDHRDQSIRKEAGAAINLAKGAPAKPHDFSQTSPHQRPKSPSRVEVSPVSRPNVESSRRNRSPVHKRLGNTQSASSTWSTWVSKSTLELLKHQKWQSVVAGFEELKKAYSEENGNPSACVYGLTTLFIGRTFTPKVMHNLLSDILFYIKEDTVNITDDTITAILHFVIDKITDKKLEPGVFEMTDIVCDLMTPPYVFQAFYQHLTAKNYALPARICSYFVHSITTFGLESKLNPDEVSDQIKPLCTHSDPNVRKSALECVAALTVVFGESVLDGFKFLKPAQITDIRKTINSLSGKPASAKPLSSTITFARKIQTPESPPRKAPSPPRKAPSPPSRIKSDPSPPSETVHRLPKKQKPPPQRNSATGNEFIPNRLVQGISKNVSALECRKSLDEIEEHLNRSLELRGPSSVKQSEFSSLFTAIKPWFTDNNTSVVASIAKILLLCMKLVFPNDAINIPTDFLMDSFLLLNYSQKSIRNPTVNLLTEMNNMIPNFVQNIFLNVFPKMSIDGKKAAVIFIRDLNFNMMVQPFLSFIISCMSDKNEDFKDAAMPFIQRYIQLPQAVETIKDFIESYPPAKKNAILSLLNSSDSSSIFIQKPTEQLKERREQKIDCYLPLKVLNGTENASLLTEKLEHFGQHFFNTNDFSSTDANKIENVCSLFLRAADEDFQSLSLTLDIVFLWWAQLSLLIQHKESFDAIFGFLLRLLSIMDEHQRNLNEFELTLILPTVLECVGRQYDRCSDIQTLVFELSPSEYLLPALVYILGNVKSVNAVQADFNALLELIPRIGMGNVQADLTKTAIKIHSILSKDPAKNPDLFQTAEAFIEFLKKNGALSSTLDAKPISRCNLSPKISSKLKQPSHLVYQWIVDLSSQDTQITIQALKSISQQLKTEPKVFEPHLDALIVSLITSVHTYFASDPPASRLCKYIAFCLLTLFNETSLKDTIPQPFVQQLVYEMLTHLSNGINEAVLNQVLNALIVKLINDCTMFAFIGLLSAIGEFENREQYTERWIRLALKCFEACGVRICEVKDEQSICESIILVNKMLTKYGLEQLESSGIGAKIVGVLKSYVNLVFERFDDVVYTKEMKKTLGNDAEIYKLID</sequence>